<keyword evidence="1" id="KW-0472">Membrane</keyword>
<evidence type="ECO:0000256" key="1">
    <source>
        <dbReference type="SAM" id="Phobius"/>
    </source>
</evidence>
<sequence>MNELHFAYKVRQLLNRGLHELRPETTARLAAARQSALACQRQAVNQSVLATAGSFFQYHFDNLHLKQALAALALLLGLAFSAYWMADQRINELGAVDSALLADDLPIGAFTDKGFDTWLKRGSSQ</sequence>
<name>A0A9D7FJS8_9RHOO</name>
<organism evidence="2 3">
    <name type="scientific">Candidatus Propionivibrio dominans</name>
    <dbReference type="NCBI Taxonomy" id="2954373"/>
    <lineage>
        <taxon>Bacteria</taxon>
        <taxon>Pseudomonadati</taxon>
        <taxon>Pseudomonadota</taxon>
        <taxon>Betaproteobacteria</taxon>
        <taxon>Rhodocyclales</taxon>
        <taxon>Rhodocyclaceae</taxon>
        <taxon>Propionivibrio</taxon>
    </lineage>
</organism>
<comment type="caution">
    <text evidence="2">The sequence shown here is derived from an EMBL/GenBank/DDBJ whole genome shotgun (WGS) entry which is preliminary data.</text>
</comment>
<dbReference type="Pfam" id="PF12279">
    <property type="entry name" value="DUF3619"/>
    <property type="match status" value="1"/>
</dbReference>
<accession>A0A9D7FJS8</accession>
<dbReference type="Proteomes" id="UP000886602">
    <property type="component" value="Unassembled WGS sequence"/>
</dbReference>
<evidence type="ECO:0000313" key="2">
    <source>
        <dbReference type="EMBL" id="MBK7423176.1"/>
    </source>
</evidence>
<reference evidence="2" key="1">
    <citation type="submission" date="2020-10" db="EMBL/GenBank/DDBJ databases">
        <title>Connecting structure to function with the recovery of over 1000 high-quality activated sludge metagenome-assembled genomes encoding full-length rRNA genes using long-read sequencing.</title>
        <authorList>
            <person name="Singleton C.M."/>
            <person name="Petriglieri F."/>
            <person name="Kristensen J.M."/>
            <person name="Kirkegaard R.H."/>
            <person name="Michaelsen T.Y."/>
            <person name="Andersen M.H."/>
            <person name="Karst S.M."/>
            <person name="Dueholm M.S."/>
            <person name="Nielsen P.H."/>
            <person name="Albertsen M."/>
        </authorList>
    </citation>
    <scope>NUCLEOTIDE SEQUENCE</scope>
    <source>
        <strain evidence="2">EsbW_18-Q3-R4-48_MAXAC.044</strain>
    </source>
</reference>
<dbReference type="EMBL" id="JADJNC010000011">
    <property type="protein sequence ID" value="MBK7423176.1"/>
    <property type="molecule type" value="Genomic_DNA"/>
</dbReference>
<protein>
    <submittedName>
        <fullName evidence="2">DUF3619 family protein</fullName>
    </submittedName>
</protein>
<dbReference type="InterPro" id="IPR022064">
    <property type="entry name" value="DUF3619"/>
</dbReference>
<keyword evidence="1" id="KW-0812">Transmembrane</keyword>
<gene>
    <name evidence="2" type="ORF">IPJ48_08800</name>
</gene>
<dbReference type="AlphaFoldDB" id="A0A9D7FJS8"/>
<feature type="transmembrane region" description="Helical" evidence="1">
    <location>
        <begin position="68"/>
        <end position="86"/>
    </location>
</feature>
<proteinExistence type="predicted"/>
<keyword evidence="1" id="KW-1133">Transmembrane helix</keyword>
<evidence type="ECO:0000313" key="3">
    <source>
        <dbReference type="Proteomes" id="UP000886602"/>
    </source>
</evidence>